<feature type="compositionally biased region" description="Basic and acidic residues" evidence="1">
    <location>
        <begin position="164"/>
        <end position="178"/>
    </location>
</feature>
<name>A0A6J3EZ36_SAPAP</name>
<organism evidence="2 3">
    <name type="scientific">Sapajus apella</name>
    <name type="common">Brown-capped capuchin</name>
    <name type="synonym">Cebus apella</name>
    <dbReference type="NCBI Taxonomy" id="9515"/>
    <lineage>
        <taxon>Eukaryota</taxon>
        <taxon>Metazoa</taxon>
        <taxon>Chordata</taxon>
        <taxon>Craniata</taxon>
        <taxon>Vertebrata</taxon>
        <taxon>Euteleostomi</taxon>
        <taxon>Mammalia</taxon>
        <taxon>Eutheria</taxon>
        <taxon>Euarchontoglires</taxon>
        <taxon>Primates</taxon>
        <taxon>Haplorrhini</taxon>
        <taxon>Platyrrhini</taxon>
        <taxon>Cebidae</taxon>
        <taxon>Cebinae</taxon>
        <taxon>Sapajus</taxon>
    </lineage>
</organism>
<keyword evidence="2" id="KW-1185">Reference proteome</keyword>
<sequence>MSEAFSSPSPLLTPTPKVVFQPWGGTPFLHTKNELAIPDKGQRQGRMHLSCFCWQMQWTGNFLVWEGLHLLPGLPARFGGSKPRNPAVPRLRPSPPQRLDLRPCQRQTPGVRPDGSARRSPRGGREGVALTSPGAGRGLSARAPGRPPLHSAPLAGNESCASPGHDRFHFPQQHRQESESENLWEAGPGASARARAGSQRRGRRAGVCAWPARWHSGWSRAGRVPASESATHTCLGGTLARGGQARCKWKGARAASVDAHRFLHLPFRDSASTWACGWQLSRDLAAGSASVSGLRRRVPA</sequence>
<feature type="region of interest" description="Disordered" evidence="1">
    <location>
        <begin position="78"/>
        <end position="203"/>
    </location>
</feature>
<feature type="compositionally biased region" description="Low complexity" evidence="1">
    <location>
        <begin position="186"/>
        <end position="197"/>
    </location>
</feature>
<protein>
    <submittedName>
        <fullName evidence="3">Uncharacterized protein C9orf66-like</fullName>
    </submittedName>
</protein>
<reference evidence="3" key="1">
    <citation type="submission" date="2025-08" db="UniProtKB">
        <authorList>
            <consortium name="RefSeq"/>
        </authorList>
    </citation>
    <scope>IDENTIFICATION</scope>
    <source>
        <tissue evidence="3">Blood</tissue>
    </source>
</reference>
<evidence type="ECO:0000256" key="1">
    <source>
        <dbReference type="SAM" id="MobiDB-lite"/>
    </source>
</evidence>
<evidence type="ECO:0000313" key="3">
    <source>
        <dbReference type="RefSeq" id="XP_032098589.1"/>
    </source>
</evidence>
<evidence type="ECO:0000313" key="2">
    <source>
        <dbReference type="Proteomes" id="UP000504640"/>
    </source>
</evidence>
<accession>A0A6J3EZ36</accession>
<dbReference type="Proteomes" id="UP000504640">
    <property type="component" value="Unplaced"/>
</dbReference>
<gene>
    <name evidence="3" type="primary">LOC116524100</name>
</gene>
<proteinExistence type="predicted"/>
<dbReference type="RefSeq" id="XP_032098589.1">
    <property type="nucleotide sequence ID" value="XM_032242698.1"/>
</dbReference>
<dbReference type="AlphaFoldDB" id="A0A6J3EZ36"/>
<dbReference type="GeneID" id="116524100"/>